<keyword evidence="4" id="KW-1185">Reference proteome</keyword>
<dbReference type="InterPro" id="IPR019965">
    <property type="entry name" value="PPOX_F420-dep_Rv2061_put"/>
</dbReference>
<dbReference type="Pfam" id="PF01243">
    <property type="entry name" value="PNPOx_N"/>
    <property type="match status" value="1"/>
</dbReference>
<reference evidence="3" key="1">
    <citation type="submission" date="2022-12" db="EMBL/GenBank/DDBJ databases">
        <authorList>
            <person name="Deng Y."/>
            <person name="Zhang Y.-Q."/>
        </authorList>
    </citation>
    <scope>NUCLEOTIDE SEQUENCE</scope>
    <source>
        <strain evidence="3">CPCC 205372</strain>
    </source>
</reference>
<dbReference type="Proteomes" id="UP001142153">
    <property type="component" value="Unassembled WGS sequence"/>
</dbReference>
<dbReference type="EC" id="1.-.-.-" evidence="3"/>
<organism evidence="3 4">
    <name type="scientific">Mycobacterium hippophais</name>
    <dbReference type="NCBI Taxonomy" id="3016340"/>
    <lineage>
        <taxon>Bacteria</taxon>
        <taxon>Bacillati</taxon>
        <taxon>Actinomycetota</taxon>
        <taxon>Actinomycetes</taxon>
        <taxon>Mycobacteriales</taxon>
        <taxon>Mycobacteriaceae</taxon>
        <taxon>Mycobacterium</taxon>
    </lineage>
</organism>
<dbReference type="InterPro" id="IPR011576">
    <property type="entry name" value="Pyridox_Oxase_N"/>
</dbReference>
<proteinExistence type="predicted"/>
<dbReference type="GO" id="GO:0016491">
    <property type="term" value="F:oxidoreductase activity"/>
    <property type="evidence" value="ECO:0007669"/>
    <property type="project" value="UniProtKB-KW"/>
</dbReference>
<keyword evidence="1 3" id="KW-0560">Oxidoreductase</keyword>
<gene>
    <name evidence="3" type="ORF">O6P37_25950</name>
</gene>
<dbReference type="SUPFAM" id="SSF50475">
    <property type="entry name" value="FMN-binding split barrel"/>
    <property type="match status" value="1"/>
</dbReference>
<comment type="caution">
    <text evidence="3">The sequence shown here is derived from an EMBL/GenBank/DDBJ whole genome shotgun (WGS) entry which is preliminary data.</text>
</comment>
<name>A0ABT4Q0G3_9MYCO</name>
<dbReference type="InterPro" id="IPR012349">
    <property type="entry name" value="Split_barrel_FMN-bd"/>
</dbReference>
<dbReference type="InterPro" id="IPR052019">
    <property type="entry name" value="F420H2_bilvrd_red/Heme_oxyg"/>
</dbReference>
<dbReference type="PANTHER" id="PTHR35176:SF11">
    <property type="entry name" value="PYRIDOXAMINE 5'-PHOSPHATE OXIDASE FAMILY PROTEIN"/>
    <property type="match status" value="1"/>
</dbReference>
<dbReference type="PANTHER" id="PTHR35176">
    <property type="entry name" value="HEME OXYGENASE HI_0854-RELATED"/>
    <property type="match status" value="1"/>
</dbReference>
<feature type="domain" description="Pyridoxamine 5'-phosphate oxidase N-terminal" evidence="2">
    <location>
        <begin position="3"/>
        <end position="130"/>
    </location>
</feature>
<evidence type="ECO:0000259" key="2">
    <source>
        <dbReference type="Pfam" id="PF01243"/>
    </source>
</evidence>
<dbReference type="NCBIfam" id="TIGR03666">
    <property type="entry name" value="Rv2061_F420"/>
    <property type="match status" value="1"/>
</dbReference>
<dbReference type="RefSeq" id="WP_269896787.1">
    <property type="nucleotide sequence ID" value="NZ_JAPZPY010000016.1"/>
</dbReference>
<evidence type="ECO:0000256" key="1">
    <source>
        <dbReference type="ARBA" id="ARBA00023002"/>
    </source>
</evidence>
<accession>A0ABT4Q0G3</accession>
<dbReference type="Gene3D" id="2.30.110.10">
    <property type="entry name" value="Electron Transport, Fmn-binding Protein, Chain A"/>
    <property type="match status" value="1"/>
</dbReference>
<evidence type="ECO:0000313" key="3">
    <source>
        <dbReference type="EMBL" id="MCZ8382319.1"/>
    </source>
</evidence>
<dbReference type="EMBL" id="JAPZPY010000016">
    <property type="protein sequence ID" value="MCZ8382319.1"/>
    <property type="molecule type" value="Genomic_DNA"/>
</dbReference>
<sequence>MAAQHLDRLGAEKFVSLTTFKRNGDAVATALWLVTDGGQLVFWTPADSWKIKRLRRDARVTMAACSRSGKVSPGEQTVAGRGEVVEDAAEVRRVEGLFRRKYGLGYRVVTGIERLVRRGHTRRALIRVTADG</sequence>
<protein>
    <submittedName>
        <fullName evidence="3">PPOX class F420-dependent oxidoreductase</fullName>
        <ecNumber evidence="3">1.-.-.-</ecNumber>
    </submittedName>
</protein>
<evidence type="ECO:0000313" key="4">
    <source>
        <dbReference type="Proteomes" id="UP001142153"/>
    </source>
</evidence>